<keyword evidence="6" id="KW-1133">Transmembrane helix</keyword>
<dbReference type="EC" id="7.-.-.-" evidence="6"/>
<dbReference type="OrthoDB" id="9787579at2"/>
<evidence type="ECO:0000313" key="11">
    <source>
        <dbReference type="Proteomes" id="UP000055611"/>
    </source>
</evidence>
<evidence type="ECO:0000256" key="4">
    <source>
        <dbReference type="ARBA" id="ARBA00022643"/>
    </source>
</evidence>
<evidence type="ECO:0000256" key="2">
    <source>
        <dbReference type="ARBA" id="ARBA00022553"/>
    </source>
</evidence>
<keyword evidence="11" id="KW-1185">Reference proteome</keyword>
<reference evidence="10 12" key="2">
    <citation type="submission" date="2019-03" db="EMBL/GenBank/DDBJ databases">
        <title>Genomic Encyclopedia of Type Strains, Phase IV (KMG-IV): sequencing the most valuable type-strain genomes for metagenomic binning, comparative biology and taxonomic classification.</title>
        <authorList>
            <person name="Goeker M."/>
        </authorList>
    </citation>
    <scope>NUCLEOTIDE SEQUENCE [LARGE SCALE GENOMIC DNA]</scope>
    <source>
        <strain evidence="10 12">DSM 101483</strain>
    </source>
</reference>
<dbReference type="GO" id="GO:0009055">
    <property type="term" value="F:electron transfer activity"/>
    <property type="evidence" value="ECO:0007669"/>
    <property type="project" value="InterPro"/>
</dbReference>
<evidence type="ECO:0000256" key="1">
    <source>
        <dbReference type="ARBA" id="ARBA00022448"/>
    </source>
</evidence>
<dbReference type="EMBL" id="SOBK01000003">
    <property type="protein sequence ID" value="TDT90001.1"/>
    <property type="molecule type" value="Genomic_DNA"/>
</dbReference>
<keyword evidence="6" id="KW-0812">Transmembrane</keyword>
<protein>
    <recommendedName>
        <fullName evidence="6">Ion-translocating oxidoreductase complex subunit G</fullName>
        <ecNumber evidence="6">7.-.-.-</ecNumber>
    </recommendedName>
    <alternativeName>
        <fullName evidence="6">Rnf electron transport complex subunit G</fullName>
    </alternativeName>
</protein>
<keyword evidence="7" id="KW-0732">Signal</keyword>
<keyword evidence="1 6" id="KW-0813">Transport</keyword>
<dbReference type="Proteomes" id="UP000055611">
    <property type="component" value="Chromosome"/>
</dbReference>
<keyword evidence="6" id="KW-1278">Translocase</keyword>
<dbReference type="GO" id="GO:0010181">
    <property type="term" value="F:FMN binding"/>
    <property type="evidence" value="ECO:0007669"/>
    <property type="project" value="InterPro"/>
</dbReference>
<evidence type="ECO:0000256" key="6">
    <source>
        <dbReference type="HAMAP-Rule" id="MF_00479"/>
    </source>
</evidence>
<dbReference type="PANTHER" id="PTHR36118:SF1">
    <property type="entry name" value="ION-TRANSLOCATING OXIDOREDUCTASE COMPLEX SUBUNIT G"/>
    <property type="match status" value="1"/>
</dbReference>
<keyword evidence="4 6" id="KW-0288">FMN</keyword>
<dbReference type="Proteomes" id="UP000295506">
    <property type="component" value="Unassembled WGS sequence"/>
</dbReference>
<gene>
    <name evidence="6" type="primary">rnfG</name>
    <name evidence="9" type="ORF">AWY79_10945</name>
    <name evidence="10" type="ORF">EDC59_103305</name>
</gene>
<keyword evidence="2 6" id="KW-0597">Phosphoprotein</keyword>
<dbReference type="KEGG" id="dej:AWY79_10945"/>
<comment type="similarity">
    <text evidence="6">Belongs to the RnfG family.</text>
</comment>
<organism evidence="10 12">
    <name type="scientific">Pseudodesulfovibrio indicus</name>
    <dbReference type="NCBI Taxonomy" id="1716143"/>
    <lineage>
        <taxon>Bacteria</taxon>
        <taxon>Pseudomonadati</taxon>
        <taxon>Thermodesulfobacteriota</taxon>
        <taxon>Desulfovibrionia</taxon>
        <taxon>Desulfovibrionales</taxon>
        <taxon>Desulfovibrionaceae</taxon>
    </lineage>
</organism>
<keyword evidence="6" id="KW-0472">Membrane</keyword>
<accession>A0A126QNX1</accession>
<dbReference type="PIRSF" id="PIRSF006091">
    <property type="entry name" value="E_trnsport_RnfG"/>
    <property type="match status" value="1"/>
</dbReference>
<dbReference type="PANTHER" id="PTHR36118">
    <property type="entry name" value="ION-TRANSLOCATING OXIDOREDUCTASE COMPLEX SUBUNIT G"/>
    <property type="match status" value="1"/>
</dbReference>
<evidence type="ECO:0000259" key="8">
    <source>
        <dbReference type="SMART" id="SM00900"/>
    </source>
</evidence>
<evidence type="ECO:0000256" key="3">
    <source>
        <dbReference type="ARBA" id="ARBA00022630"/>
    </source>
</evidence>
<sequence length="192" mass="20571">MKEMIKMVLVLSLICGLSGLTLATVRQATSARVEEQVLTYVQGPALQQIFSDYDNNPVKDRKTFDLPDGPVTVFPVMKGGKLTGVALETFGKGYGGQVGIMVGFNTEGTKLVGIGTTTLKETPGLGMRLVEPEYRDQFRGHDTKSIALKKNGGDITAISGATISSTGSVAAVNEAVRIFNQIKDRIRSTWAS</sequence>
<comment type="cofactor">
    <cofactor evidence="6">
        <name>FMN</name>
        <dbReference type="ChEBI" id="CHEBI:58210"/>
    </cofactor>
</comment>
<feature type="domain" description="FMN-binding" evidence="8">
    <location>
        <begin position="93"/>
        <end position="179"/>
    </location>
</feature>
<comment type="subunit">
    <text evidence="6">The complex is composed of six subunits: RnfA, RnfB, RnfC, RnfD, RnfE and RnfG.</text>
</comment>
<keyword evidence="3 6" id="KW-0285">Flavoprotein</keyword>
<dbReference type="SMART" id="SM00900">
    <property type="entry name" value="FMN_bind"/>
    <property type="match status" value="1"/>
</dbReference>
<dbReference type="AlphaFoldDB" id="A0A126QNX1"/>
<name>A0A126QNX1_9BACT</name>
<evidence type="ECO:0000313" key="12">
    <source>
        <dbReference type="Proteomes" id="UP000295506"/>
    </source>
</evidence>
<comment type="subcellular location">
    <subcellularLocation>
        <location evidence="6">Cell membrane</location>
        <topology evidence="6">Single-pass membrane protein</topology>
    </subcellularLocation>
</comment>
<comment type="function">
    <text evidence="6">Part of a membrane-bound complex that couples electron transfer with translocation of ions across the membrane.</text>
</comment>
<dbReference type="NCBIfam" id="NF045876">
    <property type="entry name" value="RnfG_DVU2794"/>
    <property type="match status" value="1"/>
</dbReference>
<feature type="signal peptide" evidence="7">
    <location>
        <begin position="1"/>
        <end position="23"/>
    </location>
</feature>
<feature type="chain" id="PRO_5044548187" description="Ion-translocating oxidoreductase complex subunit G" evidence="7">
    <location>
        <begin position="24"/>
        <end position="192"/>
    </location>
</feature>
<dbReference type="GO" id="GO:0022900">
    <property type="term" value="P:electron transport chain"/>
    <property type="evidence" value="ECO:0007669"/>
    <property type="project" value="UniProtKB-UniRule"/>
</dbReference>
<evidence type="ECO:0000256" key="5">
    <source>
        <dbReference type="ARBA" id="ARBA00022982"/>
    </source>
</evidence>
<dbReference type="EMBL" id="CP014206">
    <property type="protein sequence ID" value="AMK11594.1"/>
    <property type="molecule type" value="Genomic_DNA"/>
</dbReference>
<dbReference type="GO" id="GO:0005886">
    <property type="term" value="C:plasma membrane"/>
    <property type="evidence" value="ECO:0007669"/>
    <property type="project" value="UniProtKB-SubCell"/>
</dbReference>
<evidence type="ECO:0000256" key="7">
    <source>
        <dbReference type="SAM" id="SignalP"/>
    </source>
</evidence>
<dbReference type="Pfam" id="PF04205">
    <property type="entry name" value="FMN_bind"/>
    <property type="match status" value="1"/>
</dbReference>
<dbReference type="HAMAP" id="MF_00479">
    <property type="entry name" value="RsxG_RnfG"/>
    <property type="match status" value="1"/>
</dbReference>
<dbReference type="RefSeq" id="WP_066803599.1">
    <property type="nucleotide sequence ID" value="NZ_CP014206.1"/>
</dbReference>
<dbReference type="InterPro" id="IPR010209">
    <property type="entry name" value="Ion_transpt_RnfG/RsxG"/>
</dbReference>
<keyword evidence="5 6" id="KW-0249">Electron transport</keyword>
<evidence type="ECO:0000313" key="9">
    <source>
        <dbReference type="EMBL" id="AMK11594.1"/>
    </source>
</evidence>
<proteinExistence type="inferred from homology"/>
<feature type="modified residue" description="FMN phosphoryl threonine" evidence="6">
    <location>
        <position position="162"/>
    </location>
</feature>
<dbReference type="InterPro" id="IPR007329">
    <property type="entry name" value="FMN-bd"/>
</dbReference>
<evidence type="ECO:0000313" key="10">
    <source>
        <dbReference type="EMBL" id="TDT90001.1"/>
    </source>
</evidence>
<reference evidence="9 11" key="1">
    <citation type="journal article" date="2016" name="Front. Microbiol.">
        <title>Genome Sequence of the Piezophilic, Mesophilic Sulfate-Reducing Bacterium Desulfovibrio indicus J2T.</title>
        <authorList>
            <person name="Cao J."/>
            <person name="Maignien L."/>
            <person name="Shao Z."/>
            <person name="Alain K."/>
            <person name="Jebbar M."/>
        </authorList>
    </citation>
    <scope>NUCLEOTIDE SEQUENCE [LARGE SCALE GENOMIC DNA]</scope>
    <source>
        <strain evidence="9 11">J2</strain>
    </source>
</reference>
<keyword evidence="6" id="KW-1003">Cell membrane</keyword>